<dbReference type="Pfam" id="PF01521">
    <property type="entry name" value="Fe-S_biosyn"/>
    <property type="match status" value="1"/>
</dbReference>
<feature type="domain" description="Core" evidence="1">
    <location>
        <begin position="2"/>
        <end position="79"/>
    </location>
</feature>
<dbReference type="AlphaFoldDB" id="A0A3B0YKX3"/>
<reference evidence="2" key="1">
    <citation type="submission" date="2018-06" db="EMBL/GenBank/DDBJ databases">
        <authorList>
            <person name="Zhirakovskaya E."/>
        </authorList>
    </citation>
    <scope>NUCLEOTIDE SEQUENCE</scope>
</reference>
<dbReference type="InterPro" id="IPR000361">
    <property type="entry name" value="ATAP_core_dom"/>
</dbReference>
<name>A0A3B0YKX3_9ZZZZ</name>
<sequence length="108" mass="12271">MFTVTDKAVAQIQIAMQESKDNTLSLRIAAQYKEDKKIHYLLGFDEAKPEDHTVHIQDVKILMDPQSHTLLDEATMDFATLDGDEEAHFIFLNPLDPDYVAPKKDPAQ</sequence>
<organism evidence="2">
    <name type="scientific">hydrothermal vent metagenome</name>
    <dbReference type="NCBI Taxonomy" id="652676"/>
    <lineage>
        <taxon>unclassified sequences</taxon>
        <taxon>metagenomes</taxon>
        <taxon>ecological metagenomes</taxon>
    </lineage>
</organism>
<gene>
    <name evidence="2" type="ORF">MNBD_GAMMA12-2645</name>
</gene>
<dbReference type="InterPro" id="IPR035903">
    <property type="entry name" value="HesB-like_dom_sf"/>
</dbReference>
<evidence type="ECO:0000313" key="2">
    <source>
        <dbReference type="EMBL" id="VAW75972.1"/>
    </source>
</evidence>
<accession>A0A3B0YKX3</accession>
<dbReference type="EMBL" id="UOFL01000096">
    <property type="protein sequence ID" value="VAW75972.1"/>
    <property type="molecule type" value="Genomic_DNA"/>
</dbReference>
<dbReference type="SUPFAM" id="SSF89360">
    <property type="entry name" value="HesB-like domain"/>
    <property type="match status" value="1"/>
</dbReference>
<protein>
    <recommendedName>
        <fullName evidence="1">Core domain-containing protein</fullName>
    </recommendedName>
</protein>
<proteinExistence type="predicted"/>
<dbReference type="Gene3D" id="2.60.300.12">
    <property type="entry name" value="HesB-like domain"/>
    <property type="match status" value="1"/>
</dbReference>
<evidence type="ECO:0000259" key="1">
    <source>
        <dbReference type="Pfam" id="PF01521"/>
    </source>
</evidence>